<dbReference type="Pfam" id="PF14295">
    <property type="entry name" value="PAN_4"/>
    <property type="match status" value="2"/>
</dbReference>
<evidence type="ECO:0000313" key="6">
    <source>
        <dbReference type="EMBL" id="KZM22124.1"/>
    </source>
</evidence>
<keyword evidence="2" id="KW-0378">Hydrolase</keyword>
<keyword evidence="3" id="KW-1015">Disulfide bond</keyword>
<evidence type="ECO:0000256" key="2">
    <source>
        <dbReference type="ARBA" id="ARBA00022801"/>
    </source>
</evidence>
<dbReference type="InterPro" id="IPR000177">
    <property type="entry name" value="Apple"/>
</dbReference>
<evidence type="ECO:0000256" key="1">
    <source>
        <dbReference type="ARBA" id="ARBA00022737"/>
    </source>
</evidence>
<feature type="region of interest" description="Disordered" evidence="4">
    <location>
        <begin position="191"/>
        <end position="336"/>
    </location>
</feature>
<feature type="domain" description="Apple" evidence="5">
    <location>
        <begin position="100"/>
        <end position="180"/>
    </location>
</feature>
<name>A0A163C076_DIDRA</name>
<dbReference type="InterPro" id="IPR003609">
    <property type="entry name" value="Pan_app"/>
</dbReference>
<dbReference type="GO" id="GO:0016798">
    <property type="term" value="F:hydrolase activity, acting on glycosyl bonds"/>
    <property type="evidence" value="ECO:0007669"/>
    <property type="project" value="InterPro"/>
</dbReference>
<dbReference type="GO" id="GO:0005576">
    <property type="term" value="C:extracellular region"/>
    <property type="evidence" value="ECO:0007669"/>
    <property type="project" value="InterPro"/>
</dbReference>
<dbReference type="Pfam" id="PF02018">
    <property type="entry name" value="CBM_4_9"/>
    <property type="match status" value="1"/>
</dbReference>
<feature type="compositionally biased region" description="Low complexity" evidence="4">
    <location>
        <begin position="298"/>
        <end position="321"/>
    </location>
</feature>
<evidence type="ECO:0000256" key="3">
    <source>
        <dbReference type="ARBA" id="ARBA00023157"/>
    </source>
</evidence>
<dbReference type="EMBL" id="JYNV01000224">
    <property type="protein sequence ID" value="KZM22124.1"/>
    <property type="molecule type" value="Genomic_DNA"/>
</dbReference>
<dbReference type="Gene3D" id="2.60.120.260">
    <property type="entry name" value="Galactose-binding domain-like"/>
    <property type="match status" value="1"/>
</dbReference>
<dbReference type="InterPro" id="IPR008979">
    <property type="entry name" value="Galactose-bd-like_sf"/>
</dbReference>
<comment type="caution">
    <text evidence="6">The sequence shown here is derived from an EMBL/GenBank/DDBJ whole genome shotgun (WGS) entry which is preliminary data.</text>
</comment>
<reference evidence="6 7" key="1">
    <citation type="journal article" date="2016" name="Sci. Rep.">
        <title>Draft genome sequencing and secretome analysis of fungal phytopathogen Ascochyta rabiei provides insight into the necrotrophic effector repertoire.</title>
        <authorList>
            <person name="Verma S."/>
            <person name="Gazara R.K."/>
            <person name="Nizam S."/>
            <person name="Parween S."/>
            <person name="Chattopadhyay D."/>
            <person name="Verma P.K."/>
        </authorList>
    </citation>
    <scope>NUCLEOTIDE SEQUENCE [LARGE SCALE GENOMIC DNA]</scope>
    <source>
        <strain evidence="6 7">ArDII</strain>
    </source>
</reference>
<evidence type="ECO:0000313" key="7">
    <source>
        <dbReference type="Proteomes" id="UP000076837"/>
    </source>
</evidence>
<organism evidence="6 7">
    <name type="scientific">Didymella rabiei</name>
    <name type="common">Chickpea ascochyta blight fungus</name>
    <name type="synonym">Mycosphaerella rabiei</name>
    <dbReference type="NCBI Taxonomy" id="5454"/>
    <lineage>
        <taxon>Eukaryota</taxon>
        <taxon>Fungi</taxon>
        <taxon>Dikarya</taxon>
        <taxon>Ascomycota</taxon>
        <taxon>Pezizomycotina</taxon>
        <taxon>Dothideomycetes</taxon>
        <taxon>Pleosporomycetidae</taxon>
        <taxon>Pleosporales</taxon>
        <taxon>Pleosporineae</taxon>
        <taxon>Didymellaceae</taxon>
        <taxon>Ascochyta</taxon>
    </lineage>
</organism>
<dbReference type="SUPFAM" id="SSF49785">
    <property type="entry name" value="Galactose-binding domain-like"/>
    <property type="match status" value="1"/>
</dbReference>
<dbReference type="PANTHER" id="PTHR33946:SF4">
    <property type="entry name" value="COAGULATION FACTOR XI"/>
    <property type="match status" value="1"/>
</dbReference>
<evidence type="ECO:0000256" key="4">
    <source>
        <dbReference type="SAM" id="MobiDB-lite"/>
    </source>
</evidence>
<keyword evidence="7" id="KW-1185">Reference proteome</keyword>
<sequence>MSNSISLQVSCSTDFYGGDLQLAQTSTLAGCMKACASVSNCIAVSYVGQNCYMKSTLNSAQANDNVIGAAVTARETTAPVVPTTPMSCPATYTCPENDGCTIQGAGSRTFALSCGTDFYGGDFTNMEASSLQVCTQACADNSQCVAASYVGGKGAGHCYLKDKNDGVSNNDNVDAIAIDTRVVATPSPVSSIMASSSTATPTPSDVVSSTPSASSSPPATSDPISSASSAMSTSSSSSSEVASFTSSSSSATVSPTTSSSTTSSISVGDLSSTSSMTSAIPSSSDVSLTPTPTPTPTSTPTSTSTSTPTPTSTSTATPTPTQILLNPGFEDGTGNSATSWTVSGAPFLAGNIGRLSGDSHSGSYSFQATPLANNAQWVAALSQTVTVVPGQAYDVSVWGKASSPAVGCITYILYGSLVGTGFSLTTAYTQNVRRIPASMTASGTGTLSIRTNCLRGVPGAKLWLDDITMTQV</sequence>
<dbReference type="Proteomes" id="UP000076837">
    <property type="component" value="Unassembled WGS sequence"/>
</dbReference>
<keyword evidence="1" id="KW-0677">Repeat</keyword>
<accession>A0A163C076</accession>
<dbReference type="PANTHER" id="PTHR33946">
    <property type="match status" value="1"/>
</dbReference>
<proteinExistence type="predicted"/>
<dbReference type="Gene3D" id="3.50.4.10">
    <property type="entry name" value="Hepatocyte Growth Factor"/>
    <property type="match status" value="2"/>
</dbReference>
<dbReference type="PROSITE" id="PS50948">
    <property type="entry name" value="PAN"/>
    <property type="match status" value="1"/>
</dbReference>
<feature type="compositionally biased region" description="Low complexity" evidence="4">
    <location>
        <begin position="191"/>
        <end position="290"/>
    </location>
</feature>
<dbReference type="InterPro" id="IPR003305">
    <property type="entry name" value="CenC_carb-bd"/>
</dbReference>
<dbReference type="AlphaFoldDB" id="A0A163C076"/>
<dbReference type="SMART" id="SM00223">
    <property type="entry name" value="APPLE"/>
    <property type="match status" value="2"/>
</dbReference>
<gene>
    <name evidence="6" type="ORF">ST47_g6710</name>
</gene>
<evidence type="ECO:0000259" key="5">
    <source>
        <dbReference type="PROSITE" id="PS50948"/>
    </source>
</evidence>
<dbReference type="GO" id="GO:0006508">
    <property type="term" value="P:proteolysis"/>
    <property type="evidence" value="ECO:0007669"/>
    <property type="project" value="InterPro"/>
</dbReference>
<dbReference type="STRING" id="5454.A0A163C076"/>
<protein>
    <recommendedName>
        <fullName evidence="5">Apple domain-containing protein</fullName>
    </recommendedName>
</protein>